<dbReference type="VEuPathDB" id="MicrosporidiaDB:EDEG_03802"/>
<gene>
    <name evidence="2" type="ORF">EDEG_03802</name>
</gene>
<evidence type="ECO:0000313" key="3">
    <source>
        <dbReference type="Proteomes" id="UP000003163"/>
    </source>
</evidence>
<keyword evidence="1" id="KW-1133">Transmembrane helix</keyword>
<reference evidence="2 3" key="1">
    <citation type="submission" date="2011-08" db="EMBL/GenBank/DDBJ databases">
        <authorList>
            <person name="Liu Z.J."/>
            <person name="Shi F.L."/>
            <person name="Lu J.Q."/>
            <person name="Li M."/>
            <person name="Wang Z.L."/>
        </authorList>
    </citation>
    <scope>NUCLEOTIDE SEQUENCE [LARGE SCALE GENOMIC DNA]</scope>
    <source>
        <strain evidence="2 3">USNM 41457</strain>
    </source>
</reference>
<dbReference type="Proteomes" id="UP000003163">
    <property type="component" value="Unassembled WGS sequence"/>
</dbReference>
<evidence type="ECO:0000256" key="1">
    <source>
        <dbReference type="SAM" id="Phobius"/>
    </source>
</evidence>
<name>J8ZPP5_EDHAE</name>
<accession>J8ZPP5</accession>
<keyword evidence="1" id="KW-0812">Transmembrane</keyword>
<feature type="transmembrane region" description="Helical" evidence="1">
    <location>
        <begin position="28"/>
        <end position="50"/>
    </location>
</feature>
<protein>
    <submittedName>
        <fullName evidence="2">Uncharacterized protein</fullName>
    </submittedName>
</protein>
<proteinExistence type="predicted"/>
<dbReference type="InParanoid" id="J8ZPP5"/>
<dbReference type="EMBL" id="AFBI03000125">
    <property type="protein sequence ID" value="EJW01658.1"/>
    <property type="molecule type" value="Genomic_DNA"/>
</dbReference>
<keyword evidence="1" id="KW-0472">Membrane</keyword>
<evidence type="ECO:0000313" key="2">
    <source>
        <dbReference type="EMBL" id="EJW01658.1"/>
    </source>
</evidence>
<dbReference type="AlphaFoldDB" id="J8ZPP5"/>
<sequence length="104" mass="12834">MNYKKLFFVFFDFVYISKMFFPQKNNSILNSIIDIDVIYFLCINTIFFYIKFRGNIYISLVQQFKSLNKAVYYMDDLFLFYYGYKNTLKRIHRTSIYFLNINHL</sequence>
<dbReference type="HOGENOM" id="CLU_2250120_0_0_1"/>
<keyword evidence="3" id="KW-1185">Reference proteome</keyword>
<organism evidence="2 3">
    <name type="scientific">Edhazardia aedis (strain USNM 41457)</name>
    <name type="common">Microsporidian parasite</name>
    <dbReference type="NCBI Taxonomy" id="1003232"/>
    <lineage>
        <taxon>Eukaryota</taxon>
        <taxon>Fungi</taxon>
        <taxon>Fungi incertae sedis</taxon>
        <taxon>Microsporidia</taxon>
        <taxon>Edhazardia</taxon>
    </lineage>
</organism>
<comment type="caution">
    <text evidence="2">The sequence shown here is derived from an EMBL/GenBank/DDBJ whole genome shotgun (WGS) entry which is preliminary data.</text>
</comment>
<reference evidence="3" key="2">
    <citation type="submission" date="2015-07" db="EMBL/GenBank/DDBJ databases">
        <title>Contrasting host-pathogen interactions and genome evolution in two generalist and specialist microsporidian pathogens of mosquitoes.</title>
        <authorList>
            <consortium name="The Broad Institute Genomics Platform"/>
            <consortium name="The Broad Institute Genome Sequencing Center for Infectious Disease"/>
            <person name="Cuomo C.A."/>
            <person name="Sanscrainte N.D."/>
            <person name="Goldberg J.M."/>
            <person name="Heiman D."/>
            <person name="Young S."/>
            <person name="Zeng Q."/>
            <person name="Becnel J.J."/>
            <person name="Birren B.W."/>
        </authorList>
    </citation>
    <scope>NUCLEOTIDE SEQUENCE [LARGE SCALE GENOMIC DNA]</scope>
    <source>
        <strain evidence="3">USNM 41457</strain>
    </source>
</reference>